<reference evidence="2 3" key="1">
    <citation type="journal article" date="2018" name="Mol. Plant">
        <title>The genome of Artemisia annua provides insight into the evolution of Asteraceae family and artemisinin biosynthesis.</title>
        <authorList>
            <person name="Shen Q."/>
            <person name="Zhang L."/>
            <person name="Liao Z."/>
            <person name="Wang S."/>
            <person name="Yan T."/>
            <person name="Shi P."/>
            <person name="Liu M."/>
            <person name="Fu X."/>
            <person name="Pan Q."/>
            <person name="Wang Y."/>
            <person name="Lv Z."/>
            <person name="Lu X."/>
            <person name="Zhang F."/>
            <person name="Jiang W."/>
            <person name="Ma Y."/>
            <person name="Chen M."/>
            <person name="Hao X."/>
            <person name="Li L."/>
            <person name="Tang Y."/>
            <person name="Lv G."/>
            <person name="Zhou Y."/>
            <person name="Sun X."/>
            <person name="Brodelius P.E."/>
            <person name="Rose J.K.C."/>
            <person name="Tang K."/>
        </authorList>
    </citation>
    <scope>NUCLEOTIDE SEQUENCE [LARGE SCALE GENOMIC DNA]</scope>
    <source>
        <strain evidence="3">cv. Huhao1</strain>
        <tissue evidence="2">Leaf</tissue>
    </source>
</reference>
<accession>A0A2U1MR11</accession>
<sequence>MRQEEYIRQWLNMVGESSNSKYMHIQMVLYYYYYAVGVGYHESFLISYVLSYLEWLSFSAIVPTFNLILYGATAIGLQPDETKIKDTKNDIEPVLLQERTYKRVCKQLGPLGYLLMHVWRLKWCNATKKDKEIKFTLEFSWDTVKDTQISSMNKISPNIPLCSATKKDKEIKFTLEFSWDTVKGKVVNSIIAIENGTKVKNKVMESGETANKPSTLYVIPQVLRFRLIQASFHWHKNELSLKNLMDGLMFSITGQMRKVDYNYLKRKWVKRVSYCYLGIAMSGAKHKHVAANFKATFFPIHKPLCYPRARKSEFCSIKCQFYDESCECNHLLFVYLQGAIVCR</sequence>
<dbReference type="EMBL" id="PKPP01004588">
    <property type="protein sequence ID" value="PWA63672.1"/>
    <property type="molecule type" value="Genomic_DNA"/>
</dbReference>
<dbReference type="Proteomes" id="UP000245207">
    <property type="component" value="Unassembled WGS sequence"/>
</dbReference>
<dbReference type="AlphaFoldDB" id="A0A2U1MR11"/>
<proteinExistence type="predicted"/>
<feature type="transmembrane region" description="Helical" evidence="1">
    <location>
        <begin position="31"/>
        <end position="50"/>
    </location>
</feature>
<organism evidence="2 3">
    <name type="scientific">Artemisia annua</name>
    <name type="common">Sweet wormwood</name>
    <dbReference type="NCBI Taxonomy" id="35608"/>
    <lineage>
        <taxon>Eukaryota</taxon>
        <taxon>Viridiplantae</taxon>
        <taxon>Streptophyta</taxon>
        <taxon>Embryophyta</taxon>
        <taxon>Tracheophyta</taxon>
        <taxon>Spermatophyta</taxon>
        <taxon>Magnoliopsida</taxon>
        <taxon>eudicotyledons</taxon>
        <taxon>Gunneridae</taxon>
        <taxon>Pentapetalae</taxon>
        <taxon>asterids</taxon>
        <taxon>campanulids</taxon>
        <taxon>Asterales</taxon>
        <taxon>Asteraceae</taxon>
        <taxon>Asteroideae</taxon>
        <taxon>Anthemideae</taxon>
        <taxon>Artemisiinae</taxon>
        <taxon>Artemisia</taxon>
    </lineage>
</organism>
<evidence type="ECO:0000313" key="3">
    <source>
        <dbReference type="Proteomes" id="UP000245207"/>
    </source>
</evidence>
<keyword evidence="1" id="KW-0472">Membrane</keyword>
<feature type="transmembrane region" description="Helical" evidence="1">
    <location>
        <begin position="56"/>
        <end position="77"/>
    </location>
</feature>
<keyword evidence="1" id="KW-1133">Transmembrane helix</keyword>
<keyword evidence="3" id="KW-1185">Reference proteome</keyword>
<keyword evidence="1" id="KW-0812">Transmembrane</keyword>
<protein>
    <submittedName>
        <fullName evidence="2">Uncharacterized protein</fullName>
    </submittedName>
</protein>
<gene>
    <name evidence="2" type="ORF">CTI12_AA351140</name>
</gene>
<comment type="caution">
    <text evidence="2">The sequence shown here is derived from an EMBL/GenBank/DDBJ whole genome shotgun (WGS) entry which is preliminary data.</text>
</comment>
<evidence type="ECO:0000256" key="1">
    <source>
        <dbReference type="SAM" id="Phobius"/>
    </source>
</evidence>
<evidence type="ECO:0000313" key="2">
    <source>
        <dbReference type="EMBL" id="PWA63672.1"/>
    </source>
</evidence>
<name>A0A2U1MR11_ARTAN</name>
<dbReference type="OrthoDB" id="2020436at2759"/>